<dbReference type="RefSeq" id="WP_170831119.1">
    <property type="nucleotide sequence ID" value="NZ_FNQY01000002.1"/>
</dbReference>
<name>A0A1H3W2C0_9BACT</name>
<protein>
    <submittedName>
        <fullName evidence="1">Uncharacterized protein</fullName>
    </submittedName>
</protein>
<keyword evidence="2" id="KW-1185">Reference proteome</keyword>
<evidence type="ECO:0000313" key="1">
    <source>
        <dbReference type="EMBL" id="SDZ81247.1"/>
    </source>
</evidence>
<dbReference type="Proteomes" id="UP000199041">
    <property type="component" value="Unassembled WGS sequence"/>
</dbReference>
<proteinExistence type="predicted"/>
<sequence length="57" mass="6685">MRQGAAAGFAGGYSEWWQQGISGARYRFRPWIQTIGRYLKRLYFIGLESKWKLSLRA</sequence>
<gene>
    <name evidence="1" type="ORF">SAMN05192529_10277</name>
</gene>
<reference evidence="1 2" key="1">
    <citation type="submission" date="2016-10" db="EMBL/GenBank/DDBJ databases">
        <authorList>
            <person name="de Groot N.N."/>
        </authorList>
    </citation>
    <scope>NUCLEOTIDE SEQUENCE [LARGE SCALE GENOMIC DNA]</scope>
    <source>
        <strain evidence="1 2">Vu-144</strain>
    </source>
</reference>
<accession>A0A1H3W2C0</accession>
<dbReference type="STRING" id="551991.SAMN05192529_10277"/>
<organism evidence="1 2">
    <name type="scientific">Arachidicoccus rhizosphaerae</name>
    <dbReference type="NCBI Taxonomy" id="551991"/>
    <lineage>
        <taxon>Bacteria</taxon>
        <taxon>Pseudomonadati</taxon>
        <taxon>Bacteroidota</taxon>
        <taxon>Chitinophagia</taxon>
        <taxon>Chitinophagales</taxon>
        <taxon>Chitinophagaceae</taxon>
        <taxon>Arachidicoccus</taxon>
    </lineage>
</organism>
<dbReference type="AlphaFoldDB" id="A0A1H3W2C0"/>
<evidence type="ECO:0000313" key="2">
    <source>
        <dbReference type="Proteomes" id="UP000199041"/>
    </source>
</evidence>
<dbReference type="EMBL" id="FNQY01000002">
    <property type="protein sequence ID" value="SDZ81247.1"/>
    <property type="molecule type" value="Genomic_DNA"/>
</dbReference>